<evidence type="ECO:0000313" key="3">
    <source>
        <dbReference type="Proteomes" id="UP000076837"/>
    </source>
</evidence>
<protein>
    <recommendedName>
        <fullName evidence="4">BTB domain-containing protein</fullName>
    </recommendedName>
</protein>
<dbReference type="EMBL" id="JYNV01000040">
    <property type="protein sequence ID" value="KZM27984.1"/>
    <property type="molecule type" value="Genomic_DNA"/>
</dbReference>
<dbReference type="AlphaFoldDB" id="A0A163LPD0"/>
<accession>A0A163LPD0</accession>
<evidence type="ECO:0008006" key="4">
    <source>
        <dbReference type="Google" id="ProtNLM"/>
    </source>
</evidence>
<feature type="region of interest" description="Disordered" evidence="1">
    <location>
        <begin position="1"/>
        <end position="27"/>
    </location>
</feature>
<organism evidence="2 3">
    <name type="scientific">Didymella rabiei</name>
    <name type="common">Chickpea ascochyta blight fungus</name>
    <name type="synonym">Mycosphaerella rabiei</name>
    <dbReference type="NCBI Taxonomy" id="5454"/>
    <lineage>
        <taxon>Eukaryota</taxon>
        <taxon>Fungi</taxon>
        <taxon>Dikarya</taxon>
        <taxon>Ascomycota</taxon>
        <taxon>Pezizomycotina</taxon>
        <taxon>Dothideomycetes</taxon>
        <taxon>Pleosporomycetidae</taxon>
        <taxon>Pleosporales</taxon>
        <taxon>Pleosporineae</taxon>
        <taxon>Didymellaceae</taxon>
        <taxon>Ascochyta</taxon>
    </lineage>
</organism>
<dbReference type="Proteomes" id="UP000076837">
    <property type="component" value="Unassembled WGS sequence"/>
</dbReference>
<gene>
    <name evidence="2" type="ORF">ST47_g873</name>
</gene>
<evidence type="ECO:0000313" key="2">
    <source>
        <dbReference type="EMBL" id="KZM27984.1"/>
    </source>
</evidence>
<sequence>MTAAPLHTADRAGPTDNAKTSVSSAEPEGKDIHFHVSSQHLQLVSPWFKRAMTKEGWAESKLTNGHYQVRAHDWDEQAFLMVLNIFHLRNKQVPRNVPLEMLAKLAVLVDYYECGEAIELFTAMWINKVKETAIPSSYCRDLILWVWVAWVFDMPEHCQRATAVVMKELKEAMPTLGLPFPNFVSSVVNLRRCQAIESVISDLHNLLDEYRSSKYKCKQNAAFSFQCSSLLLGALTKELDSWSLLSPRPEPPFLDLSFSSICTKIRGVKSLTCFAKINMNGWFYGSGHSCELRTAVVAIVEKAASGVVGLTLDHIRGTSKPSETISSEYISNSYGLGRRYGLDYADDYDEDYRDEYHYHNYDSDY</sequence>
<proteinExistence type="predicted"/>
<dbReference type="STRING" id="5454.A0A163LPD0"/>
<name>A0A163LPD0_DIDRA</name>
<comment type="caution">
    <text evidence="2">The sequence shown here is derived from an EMBL/GenBank/DDBJ whole genome shotgun (WGS) entry which is preliminary data.</text>
</comment>
<reference evidence="2 3" key="1">
    <citation type="journal article" date="2016" name="Sci. Rep.">
        <title>Draft genome sequencing and secretome analysis of fungal phytopathogen Ascochyta rabiei provides insight into the necrotrophic effector repertoire.</title>
        <authorList>
            <person name="Verma S."/>
            <person name="Gazara R.K."/>
            <person name="Nizam S."/>
            <person name="Parween S."/>
            <person name="Chattopadhyay D."/>
            <person name="Verma P.K."/>
        </authorList>
    </citation>
    <scope>NUCLEOTIDE SEQUENCE [LARGE SCALE GENOMIC DNA]</scope>
    <source>
        <strain evidence="2 3">ArDII</strain>
    </source>
</reference>
<evidence type="ECO:0000256" key="1">
    <source>
        <dbReference type="SAM" id="MobiDB-lite"/>
    </source>
</evidence>
<keyword evidence="3" id="KW-1185">Reference proteome</keyword>